<reference evidence="2 3" key="1">
    <citation type="submission" date="2008-10" db="EMBL/GenBank/DDBJ databases">
        <title>Draft genome sequence of Desulvovibrio piger (ATCC 29098).</title>
        <authorList>
            <person name="Sudarsanam P."/>
            <person name="Ley R."/>
            <person name="Guruge J."/>
            <person name="Turnbaugh P.J."/>
            <person name="Mahowald M."/>
            <person name="Liep D."/>
            <person name="Gordon J."/>
        </authorList>
    </citation>
    <scope>NUCLEOTIDE SEQUENCE [LARGE SCALE GENOMIC DNA]</scope>
    <source>
        <strain evidence="2 3">ATCC 29098</strain>
    </source>
</reference>
<evidence type="ECO:0000313" key="2">
    <source>
        <dbReference type="EMBL" id="EEB32366.1"/>
    </source>
</evidence>
<gene>
    <name evidence="2" type="ORF">DESPIG_02764</name>
</gene>
<reference evidence="2 3" key="2">
    <citation type="submission" date="2008-10" db="EMBL/GenBank/DDBJ databases">
        <authorList>
            <person name="Fulton L."/>
            <person name="Clifton S."/>
            <person name="Fulton B."/>
            <person name="Xu J."/>
            <person name="Minx P."/>
            <person name="Pepin K.H."/>
            <person name="Johnson M."/>
            <person name="Bhonagiri V."/>
            <person name="Nash W.E."/>
            <person name="Mardis E.R."/>
            <person name="Wilson R.K."/>
        </authorList>
    </citation>
    <scope>NUCLEOTIDE SEQUENCE [LARGE SCALE GENOMIC DNA]</scope>
    <source>
        <strain evidence="2 3">ATCC 29098</strain>
    </source>
</reference>
<name>B6WXD8_9BACT</name>
<comment type="caution">
    <text evidence="2">The sequence shown here is derived from an EMBL/GenBank/DDBJ whole genome shotgun (WGS) entry which is preliminary data.</text>
</comment>
<dbReference type="EMBL" id="ABXU01000080">
    <property type="protein sequence ID" value="EEB32366.1"/>
    <property type="molecule type" value="Genomic_DNA"/>
</dbReference>
<organism evidence="2 3">
    <name type="scientific">Desulfovibrio piger ATCC 29098</name>
    <dbReference type="NCBI Taxonomy" id="411464"/>
    <lineage>
        <taxon>Bacteria</taxon>
        <taxon>Pseudomonadati</taxon>
        <taxon>Thermodesulfobacteriota</taxon>
        <taxon>Desulfovibrionia</taxon>
        <taxon>Desulfovibrionales</taxon>
        <taxon>Desulfovibrionaceae</taxon>
        <taxon>Desulfovibrio</taxon>
    </lineage>
</organism>
<protein>
    <submittedName>
        <fullName evidence="2">Uncharacterized protein</fullName>
    </submittedName>
</protein>
<dbReference type="HOGENOM" id="CLU_3250538_0_0_7"/>
<feature type="region of interest" description="Disordered" evidence="1">
    <location>
        <begin position="1"/>
        <end position="42"/>
    </location>
</feature>
<evidence type="ECO:0000313" key="3">
    <source>
        <dbReference type="Proteomes" id="UP000003676"/>
    </source>
</evidence>
<accession>B6WXD8</accession>
<dbReference type="AlphaFoldDB" id="B6WXD8"/>
<sequence length="42" mass="4642">MSARTNSAPEDAAQPLRERPPYRRSRPALNATMRRAAAPLPP</sequence>
<dbReference type="Proteomes" id="UP000003676">
    <property type="component" value="Unassembled WGS sequence"/>
</dbReference>
<evidence type="ECO:0000256" key="1">
    <source>
        <dbReference type="SAM" id="MobiDB-lite"/>
    </source>
</evidence>
<proteinExistence type="predicted"/>